<dbReference type="Pfam" id="PF01565">
    <property type="entry name" value="FAD_binding_4"/>
    <property type="match status" value="1"/>
</dbReference>
<evidence type="ECO:0000256" key="4">
    <source>
        <dbReference type="ARBA" id="ARBA00022827"/>
    </source>
</evidence>
<dbReference type="InterPro" id="IPR006094">
    <property type="entry name" value="Oxid_FAD_bind_N"/>
</dbReference>
<dbReference type="InterPro" id="IPR050416">
    <property type="entry name" value="FAD-linked_Oxidoreductase"/>
</dbReference>
<evidence type="ECO:0000313" key="8">
    <source>
        <dbReference type="Proteomes" id="UP000032552"/>
    </source>
</evidence>
<proteinExistence type="inferred from homology"/>
<dbReference type="InterPro" id="IPR036318">
    <property type="entry name" value="FAD-bd_PCMH-like_sf"/>
</dbReference>
<dbReference type="EMBL" id="BAYM01000099">
    <property type="protein sequence ID" value="GAN37166.1"/>
    <property type="molecule type" value="Genomic_DNA"/>
</dbReference>
<sequence>MMNHFLVSVRAIFTNHEKNFRRNLTNNDVNATWPKLPVALKKIAIDPTSDDYELMCSNYFVTGRPKLILRATTERDVIASIQYVKKIRENVSHSIPFSFRSGGHGISMASVNDGGIILDISQLNSVTVTDAEQGLVQVQAGAVWGDVAEALRPFNLIISSGDFGDTGVGGLATGGGIGLLVRRLGLTIDHIVSARLVTADGEIRVTDHQKYPDLFWGIRGGNSQLGMVTAFTFKASKLVEEKSDISLPFTVQTIESQTSNLTKFIQQWQSWITHASSKMSSNLMLTAENRNTVHINASNFWAGSINSDAKALFKSALSLSEVNKHQLETKSYAELVKAPHIPHSGQQPVFVKNILLDAMNANIGDIISKILVSPGIIGIEMRAIDGPLNTINADETAWHDRKAKVFLAMWLQKDTEPHAKEVFGPLQDLGTGVYSSYSSDLSIEESQRIWPEETGRKLRKLITKYDPQHLFNQGHYW</sequence>
<evidence type="ECO:0000256" key="1">
    <source>
        <dbReference type="ARBA" id="ARBA00001974"/>
    </source>
</evidence>
<keyword evidence="3" id="KW-0285">Flavoprotein</keyword>
<reference evidence="8" key="1">
    <citation type="submission" date="2014-05" db="EMBL/GenBank/DDBJ databases">
        <title>Whole genome sequencing of Lactobacillus casei NRIC0644.</title>
        <authorList>
            <person name="Atarashi H."/>
            <person name="Yoshida Y."/>
            <person name="Fujimura S."/>
            <person name="Tanaka N."/>
            <person name="Shiwa Y."/>
            <person name="Yoshikawa H."/>
            <person name="Okada S."/>
            <person name="Nakagawa J."/>
        </authorList>
    </citation>
    <scope>NUCLEOTIDE SEQUENCE [LARGE SCALE GENOMIC DNA]</scope>
    <source>
        <strain evidence="8">NRIC0644</strain>
    </source>
</reference>
<dbReference type="InterPro" id="IPR016167">
    <property type="entry name" value="FAD-bd_PCMH_sub1"/>
</dbReference>
<protein>
    <submittedName>
        <fullName evidence="7">FAD/FMN-containing dehydrogenase</fullName>
    </submittedName>
</protein>
<evidence type="ECO:0000256" key="5">
    <source>
        <dbReference type="ARBA" id="ARBA00023002"/>
    </source>
</evidence>
<dbReference type="PANTHER" id="PTHR42973">
    <property type="entry name" value="BINDING OXIDOREDUCTASE, PUTATIVE (AFU_ORTHOLOGUE AFUA_1G17690)-RELATED"/>
    <property type="match status" value="1"/>
</dbReference>
<comment type="similarity">
    <text evidence="2">Belongs to the oxygen-dependent FAD-linked oxidoreductase family.</text>
</comment>
<dbReference type="PROSITE" id="PS51387">
    <property type="entry name" value="FAD_PCMH"/>
    <property type="match status" value="1"/>
</dbReference>
<dbReference type="GO" id="GO:0016491">
    <property type="term" value="F:oxidoreductase activity"/>
    <property type="evidence" value="ECO:0007669"/>
    <property type="project" value="UniProtKB-KW"/>
</dbReference>
<keyword evidence="4" id="KW-0274">FAD</keyword>
<evidence type="ECO:0000313" key="7">
    <source>
        <dbReference type="EMBL" id="GAN37166.1"/>
    </source>
</evidence>
<feature type="domain" description="FAD-binding PCMH-type" evidence="6">
    <location>
        <begin position="61"/>
        <end position="238"/>
    </location>
</feature>
<comment type="cofactor">
    <cofactor evidence="1">
        <name>FAD</name>
        <dbReference type="ChEBI" id="CHEBI:57692"/>
    </cofactor>
</comment>
<dbReference type="GO" id="GO:0071949">
    <property type="term" value="F:FAD binding"/>
    <property type="evidence" value="ECO:0007669"/>
    <property type="project" value="InterPro"/>
</dbReference>
<comment type="caution">
    <text evidence="7">The sequence shown here is derived from an EMBL/GenBank/DDBJ whole genome shotgun (WGS) entry which is preliminary data.</text>
</comment>
<dbReference type="Gene3D" id="3.30.465.10">
    <property type="match status" value="1"/>
</dbReference>
<organism evidence="7 8">
    <name type="scientific">Lacticaseibacillus paracasei NRIC 0644</name>
    <dbReference type="NCBI Taxonomy" id="1435038"/>
    <lineage>
        <taxon>Bacteria</taxon>
        <taxon>Bacillati</taxon>
        <taxon>Bacillota</taxon>
        <taxon>Bacilli</taxon>
        <taxon>Lactobacillales</taxon>
        <taxon>Lactobacillaceae</taxon>
        <taxon>Lacticaseibacillus</taxon>
    </lineage>
</organism>
<dbReference type="InterPro" id="IPR016169">
    <property type="entry name" value="FAD-bd_PCMH_sub2"/>
</dbReference>
<name>A0A0C9PQ91_LACPA</name>
<evidence type="ECO:0000256" key="2">
    <source>
        <dbReference type="ARBA" id="ARBA00005466"/>
    </source>
</evidence>
<dbReference type="SUPFAM" id="SSF56176">
    <property type="entry name" value="FAD-binding/transporter-associated domain-like"/>
    <property type="match status" value="1"/>
</dbReference>
<evidence type="ECO:0000259" key="6">
    <source>
        <dbReference type="PROSITE" id="PS51387"/>
    </source>
</evidence>
<dbReference type="Proteomes" id="UP000032552">
    <property type="component" value="Unassembled WGS sequence"/>
</dbReference>
<evidence type="ECO:0000256" key="3">
    <source>
        <dbReference type="ARBA" id="ARBA00022630"/>
    </source>
</evidence>
<accession>A0A0C9PQ91</accession>
<dbReference type="InterPro" id="IPR016166">
    <property type="entry name" value="FAD-bd_PCMH"/>
</dbReference>
<gene>
    <name evidence="7" type="ORF">LC0644_1755</name>
</gene>
<dbReference type="PANTHER" id="PTHR42973:SF39">
    <property type="entry name" value="FAD-BINDING PCMH-TYPE DOMAIN-CONTAINING PROTEIN"/>
    <property type="match status" value="1"/>
</dbReference>
<dbReference type="Gene3D" id="3.40.462.20">
    <property type="match status" value="1"/>
</dbReference>
<dbReference type="Gene3D" id="3.30.43.10">
    <property type="entry name" value="Uridine Diphospho-n-acetylenolpyruvylglucosamine Reductase, domain 2"/>
    <property type="match status" value="1"/>
</dbReference>
<dbReference type="AlphaFoldDB" id="A0A0C9PQ91"/>
<keyword evidence="5" id="KW-0560">Oxidoreductase</keyword>